<name>A0A7S3EV62_9EUKA</name>
<reference evidence="1" key="1">
    <citation type="submission" date="2021-01" db="EMBL/GenBank/DDBJ databases">
        <authorList>
            <person name="Corre E."/>
            <person name="Pelletier E."/>
            <person name="Niang G."/>
            <person name="Scheremetjew M."/>
            <person name="Finn R."/>
            <person name="Kale V."/>
            <person name="Holt S."/>
            <person name="Cochrane G."/>
            <person name="Meng A."/>
            <person name="Brown T."/>
            <person name="Cohen L."/>
        </authorList>
    </citation>
    <scope>NUCLEOTIDE SEQUENCE</scope>
    <source>
        <strain evidence="1">CCMP281</strain>
    </source>
</reference>
<evidence type="ECO:0000313" key="1">
    <source>
        <dbReference type="EMBL" id="CAE0109852.1"/>
    </source>
</evidence>
<dbReference type="Gene3D" id="1.25.10.10">
    <property type="entry name" value="Leucine-rich Repeat Variant"/>
    <property type="match status" value="1"/>
</dbReference>
<organism evidence="1">
    <name type="scientific">Haptolina ericina</name>
    <dbReference type="NCBI Taxonomy" id="156174"/>
    <lineage>
        <taxon>Eukaryota</taxon>
        <taxon>Haptista</taxon>
        <taxon>Haptophyta</taxon>
        <taxon>Prymnesiophyceae</taxon>
        <taxon>Prymnesiales</taxon>
        <taxon>Prymnesiaceae</taxon>
        <taxon>Haptolina</taxon>
    </lineage>
</organism>
<sequence length="100" mass="10656">MTTRISENAEGDGDARKAAVEVLGTLQPAMLATHEAAVAALLEAILHDTAAYVRATAVQVFSQLDASQLTEEQAKAFEKHTMGKCFAKAQYNGKQAAICF</sequence>
<accession>A0A7S3EV62</accession>
<dbReference type="AlphaFoldDB" id="A0A7S3EV62"/>
<gene>
    <name evidence="1" type="ORF">HERI1096_LOCUS10512</name>
</gene>
<proteinExistence type="predicted"/>
<dbReference type="EMBL" id="HBHX01018918">
    <property type="protein sequence ID" value="CAE0109852.1"/>
    <property type="molecule type" value="Transcribed_RNA"/>
</dbReference>
<dbReference type="InterPro" id="IPR011989">
    <property type="entry name" value="ARM-like"/>
</dbReference>
<protein>
    <submittedName>
        <fullName evidence="1">Uncharacterized protein</fullName>
    </submittedName>
</protein>